<dbReference type="EMBL" id="BKCJ010171285">
    <property type="protein sequence ID" value="GEY35036.1"/>
    <property type="molecule type" value="Genomic_DNA"/>
</dbReference>
<sequence>MATAAQNTNNTTIRSILQLEKLTGPNFTNRYQNLRIVLGSEGKLAHLKQPLIPLPLLVAPQAVGYTYERALENYKAYDMIQELKTMFEEQAKQELFEIVKVFYACKQEDGQSIIAYNLKMRGYLDSFERLGYNMPKELGVSLILNSLNKDYD</sequence>
<gene>
    <name evidence="1" type="ORF">Tci_407010</name>
</gene>
<evidence type="ECO:0008006" key="2">
    <source>
        <dbReference type="Google" id="ProtNLM"/>
    </source>
</evidence>
<proteinExistence type="predicted"/>
<protein>
    <recommendedName>
        <fullName evidence="2">Zinc finger, CCHC-type</fullName>
    </recommendedName>
</protein>
<dbReference type="AlphaFoldDB" id="A0A699HKP4"/>
<comment type="caution">
    <text evidence="1">The sequence shown here is derived from an EMBL/GenBank/DDBJ whole genome shotgun (WGS) entry which is preliminary data.</text>
</comment>
<organism evidence="1">
    <name type="scientific">Tanacetum cinerariifolium</name>
    <name type="common">Dalmatian daisy</name>
    <name type="synonym">Chrysanthemum cinerariifolium</name>
    <dbReference type="NCBI Taxonomy" id="118510"/>
    <lineage>
        <taxon>Eukaryota</taxon>
        <taxon>Viridiplantae</taxon>
        <taxon>Streptophyta</taxon>
        <taxon>Embryophyta</taxon>
        <taxon>Tracheophyta</taxon>
        <taxon>Spermatophyta</taxon>
        <taxon>Magnoliopsida</taxon>
        <taxon>eudicotyledons</taxon>
        <taxon>Gunneridae</taxon>
        <taxon>Pentapetalae</taxon>
        <taxon>asterids</taxon>
        <taxon>campanulids</taxon>
        <taxon>Asterales</taxon>
        <taxon>Asteraceae</taxon>
        <taxon>Asteroideae</taxon>
        <taxon>Anthemideae</taxon>
        <taxon>Anthemidinae</taxon>
        <taxon>Tanacetum</taxon>
    </lineage>
</organism>
<reference evidence="1" key="1">
    <citation type="journal article" date="2019" name="Sci. Rep.">
        <title>Draft genome of Tanacetum cinerariifolium, the natural source of mosquito coil.</title>
        <authorList>
            <person name="Yamashiro T."/>
            <person name="Shiraishi A."/>
            <person name="Satake H."/>
            <person name="Nakayama K."/>
        </authorList>
    </citation>
    <scope>NUCLEOTIDE SEQUENCE</scope>
</reference>
<accession>A0A699HKP4</accession>
<evidence type="ECO:0000313" key="1">
    <source>
        <dbReference type="EMBL" id="GEY35036.1"/>
    </source>
</evidence>
<name>A0A699HKP4_TANCI</name>